<evidence type="ECO:0000313" key="2">
    <source>
        <dbReference type="Proteomes" id="UP000769780"/>
    </source>
</evidence>
<dbReference type="EMBL" id="JACWFH010000046">
    <property type="protein sequence ID" value="MBY0099725.1"/>
    <property type="molecule type" value="Genomic_DNA"/>
</dbReference>
<protein>
    <submittedName>
        <fullName evidence="1">Uncharacterized protein</fullName>
    </submittedName>
</protein>
<sequence length="56" mass="6500">MMKKFIESYKESLAMLSTSQYGVGNYRSKRVQTSFVESKPAAQTKVYRPNKQYVTN</sequence>
<proteinExistence type="predicted"/>
<dbReference type="RefSeq" id="WP_221876051.1">
    <property type="nucleotide sequence ID" value="NZ_JACWFH010000046.1"/>
</dbReference>
<name>A0ABS7KCA0_9BACI</name>
<comment type="caution">
    <text evidence="1">The sequence shown here is derived from an EMBL/GenBank/DDBJ whole genome shotgun (WGS) entry which is preliminary data.</text>
</comment>
<reference evidence="1 2" key="1">
    <citation type="submission" date="2020-07" db="EMBL/GenBank/DDBJ databases">
        <title>Fungal Genomes of the International Space Station.</title>
        <authorList>
            <person name="Seuylemezian A."/>
            <person name="Singh N.K."/>
            <person name="Wood J."/>
            <person name="Venkateswaran K."/>
        </authorList>
    </citation>
    <scope>NUCLEOTIDE SEQUENCE [LARGE SCALE GENOMIC DNA]</scope>
    <source>
        <strain evidence="1 2">PL-B2</strain>
    </source>
</reference>
<dbReference type="Proteomes" id="UP000769780">
    <property type="component" value="Unassembled WGS sequence"/>
</dbReference>
<accession>A0ABS7KCA0</accession>
<gene>
    <name evidence="1" type="ORF">H0185_23715</name>
</gene>
<evidence type="ECO:0000313" key="1">
    <source>
        <dbReference type="EMBL" id="MBY0099725.1"/>
    </source>
</evidence>
<organism evidence="1 2">
    <name type="scientific">Mesobacillus maritimus</name>
    <dbReference type="NCBI Taxonomy" id="1643336"/>
    <lineage>
        <taxon>Bacteria</taxon>
        <taxon>Bacillati</taxon>
        <taxon>Bacillota</taxon>
        <taxon>Bacilli</taxon>
        <taxon>Bacillales</taxon>
        <taxon>Bacillaceae</taxon>
        <taxon>Mesobacillus</taxon>
    </lineage>
</organism>
<keyword evidence="2" id="KW-1185">Reference proteome</keyword>